<gene>
    <name evidence="3" type="ORF">M231_02257</name>
</gene>
<evidence type="ECO:0000259" key="2">
    <source>
        <dbReference type="Pfam" id="PF07859"/>
    </source>
</evidence>
<dbReference type="Pfam" id="PF07859">
    <property type="entry name" value="Abhydrolase_3"/>
    <property type="match status" value="1"/>
</dbReference>
<evidence type="ECO:0000256" key="1">
    <source>
        <dbReference type="ARBA" id="ARBA00022801"/>
    </source>
</evidence>
<dbReference type="STRING" id="5217.A0A4Q1BR53"/>
<keyword evidence="4" id="KW-1185">Reference proteome</keyword>
<feature type="domain" description="Alpha/beta hydrolase fold-3" evidence="2">
    <location>
        <begin position="47"/>
        <end position="165"/>
    </location>
</feature>
<reference evidence="3 4" key="1">
    <citation type="submission" date="2016-06" db="EMBL/GenBank/DDBJ databases">
        <title>Evolution of pathogenesis and genome organization in the Tremellales.</title>
        <authorList>
            <person name="Cuomo C."/>
            <person name="Litvintseva A."/>
            <person name="Heitman J."/>
            <person name="Chen Y."/>
            <person name="Sun S."/>
            <person name="Springer D."/>
            <person name="Dromer F."/>
            <person name="Young S."/>
            <person name="Zeng Q."/>
            <person name="Chapman S."/>
            <person name="Gujja S."/>
            <person name="Saif S."/>
            <person name="Birren B."/>
        </authorList>
    </citation>
    <scope>NUCLEOTIDE SEQUENCE [LARGE SCALE GENOMIC DNA]</scope>
    <source>
        <strain evidence="3 4">ATCC 28783</strain>
    </source>
</reference>
<name>A0A4Q1BR53_TREME</name>
<dbReference type="OMA" id="FEARGME"/>
<evidence type="ECO:0000313" key="3">
    <source>
        <dbReference type="EMBL" id="RXK40424.1"/>
    </source>
</evidence>
<dbReference type="PANTHER" id="PTHR48081">
    <property type="entry name" value="AB HYDROLASE SUPERFAMILY PROTEIN C4A8.06C"/>
    <property type="match status" value="1"/>
</dbReference>
<dbReference type="Proteomes" id="UP000289152">
    <property type="component" value="Unassembled WGS sequence"/>
</dbReference>
<organism evidence="3 4">
    <name type="scientific">Tremella mesenterica</name>
    <name type="common">Jelly fungus</name>
    <dbReference type="NCBI Taxonomy" id="5217"/>
    <lineage>
        <taxon>Eukaryota</taxon>
        <taxon>Fungi</taxon>
        <taxon>Dikarya</taxon>
        <taxon>Basidiomycota</taxon>
        <taxon>Agaricomycotina</taxon>
        <taxon>Tremellomycetes</taxon>
        <taxon>Tremellales</taxon>
        <taxon>Tremellaceae</taxon>
        <taxon>Tremella</taxon>
    </lineage>
</organism>
<proteinExistence type="predicted"/>
<dbReference type="OrthoDB" id="408631at2759"/>
<dbReference type="EMBL" id="SDIL01000018">
    <property type="protein sequence ID" value="RXK40424.1"/>
    <property type="molecule type" value="Genomic_DNA"/>
</dbReference>
<protein>
    <recommendedName>
        <fullName evidence="2">Alpha/beta hydrolase fold-3 domain-containing protein</fullName>
    </recommendedName>
</protein>
<dbReference type="VEuPathDB" id="FungiDB:TREMEDRAFT_74739"/>
<comment type="caution">
    <text evidence="3">The sequence shown here is derived from an EMBL/GenBank/DDBJ whole genome shotgun (WGS) entry which is preliminary data.</text>
</comment>
<accession>A0A4Q1BR53</accession>
<dbReference type="InterPro" id="IPR050300">
    <property type="entry name" value="GDXG_lipolytic_enzyme"/>
</dbReference>
<sequence length="342" mass="38645">MPVSFEGLAYERILFKPVDNCEDGGLHADVYLPTEKKNGYTSWPVAMAIHGGGFCLGDTKHIFVGHFEYLLEQGFCVVVVEYRLAPHAHQKEQREDWVDAYKWITSPKGLNAALGSKGQVDRERVFVCGASAGGVACWFLTIDLLAAKLPLPKALYVIYPVTDLNLQLPNPPVTPQPFSKFPELVKQLSEKEQQQIKELFEGPIGTGFSLRGEFDRPVHPRRVWFDFAASNGMLVPQWVDEFPPPYSPEKNMITQFSSDFPPTVLIKAMADKLVPTEHTQSAYDKLTELGVETKLFEARGMEHGDVEETTRILQRWGRELAHVWWEEAYKPATDFCIAKCRA</sequence>
<dbReference type="SUPFAM" id="SSF53474">
    <property type="entry name" value="alpha/beta-Hydrolases"/>
    <property type="match status" value="1"/>
</dbReference>
<dbReference type="InterPro" id="IPR029058">
    <property type="entry name" value="AB_hydrolase_fold"/>
</dbReference>
<dbReference type="InParanoid" id="A0A4Q1BR53"/>
<keyword evidence="1" id="KW-0378">Hydrolase</keyword>
<dbReference type="Gene3D" id="3.40.50.1820">
    <property type="entry name" value="alpha/beta hydrolase"/>
    <property type="match status" value="1"/>
</dbReference>
<dbReference type="InterPro" id="IPR013094">
    <property type="entry name" value="AB_hydrolase_3"/>
</dbReference>
<dbReference type="GO" id="GO:0016787">
    <property type="term" value="F:hydrolase activity"/>
    <property type="evidence" value="ECO:0007669"/>
    <property type="project" value="UniProtKB-KW"/>
</dbReference>
<evidence type="ECO:0000313" key="4">
    <source>
        <dbReference type="Proteomes" id="UP000289152"/>
    </source>
</evidence>
<dbReference type="AlphaFoldDB" id="A0A4Q1BR53"/>